<dbReference type="InterPro" id="IPR037660">
    <property type="entry name" value="CCDC51"/>
</dbReference>
<reference evidence="4" key="1">
    <citation type="submission" date="2018-10" db="EMBL/GenBank/DDBJ databases">
        <title>Transcriptome assembly of Aceria tosichella (Wheat curl mite) Type 2.</title>
        <authorList>
            <person name="Scully E.D."/>
            <person name="Geib S.M."/>
            <person name="Palmer N.A."/>
            <person name="Gupta A.K."/>
            <person name="Sarath G."/>
            <person name="Tatineni S."/>
        </authorList>
    </citation>
    <scope>NUCLEOTIDE SEQUENCE</scope>
    <source>
        <strain evidence="4">LincolnNE</strain>
    </source>
</reference>
<keyword evidence="3" id="KW-0472">Membrane</keyword>
<keyword evidence="3" id="KW-1133">Transmembrane helix</keyword>
<accession>A0A6G1SAG4</accession>
<name>A0A6G1SAG4_9ACAR</name>
<dbReference type="PANTHER" id="PTHR28624:SF1">
    <property type="entry name" value="MITOCHONDRIAL POTASSIUM CHANNEL"/>
    <property type="match status" value="1"/>
</dbReference>
<feature type="region of interest" description="Disordered" evidence="2">
    <location>
        <begin position="50"/>
        <end position="77"/>
    </location>
</feature>
<organism evidence="4">
    <name type="scientific">Aceria tosichella</name>
    <name type="common">wheat curl mite</name>
    <dbReference type="NCBI Taxonomy" id="561515"/>
    <lineage>
        <taxon>Eukaryota</taxon>
        <taxon>Metazoa</taxon>
        <taxon>Ecdysozoa</taxon>
        <taxon>Arthropoda</taxon>
        <taxon>Chelicerata</taxon>
        <taxon>Arachnida</taxon>
        <taxon>Acari</taxon>
        <taxon>Acariformes</taxon>
        <taxon>Trombidiformes</taxon>
        <taxon>Prostigmata</taxon>
        <taxon>Eupodina</taxon>
        <taxon>Eriophyoidea</taxon>
        <taxon>Eriophyidae</taxon>
        <taxon>Eriophyinae</taxon>
        <taxon>Aceriini</taxon>
        <taxon>Aceria</taxon>
    </lineage>
</organism>
<feature type="compositionally biased region" description="Low complexity" evidence="2">
    <location>
        <begin position="50"/>
        <end position="64"/>
    </location>
</feature>
<sequence>MIPTGLTRCYLVVGRRHTALTSIVLPPITTRPELILAPFQLDLCRTRQSSHSSTSQTSANNGNDKLGGDGGTSSSSSIKSLRLSPNIVDSFHQNVNWFNQQYERVFGIAEIREMQARVLDAESEFVEVTQKRKVCQDKIEHFKDEIKKIRDKLEMTPRQSDNYLKLITQEHNLLREQLALDVQLTQFKEREQFLLDNLSKLLRQSHELERLRQERAKYWQIISIALSLAGSLVAIIAQRVRNQKSVITHLVAFDERLLTLEESMNKLQTVVDRQHEVSLNTLNKINASLDELAIGLANRRADNSSSEKKQPQTGSWWPRIPGLSTLKSLFRYNLS</sequence>
<evidence type="ECO:0000256" key="1">
    <source>
        <dbReference type="SAM" id="Coils"/>
    </source>
</evidence>
<feature type="coiled-coil region" evidence="1">
    <location>
        <begin position="111"/>
        <end position="152"/>
    </location>
</feature>
<evidence type="ECO:0000313" key="4">
    <source>
        <dbReference type="EMBL" id="MDE46942.1"/>
    </source>
</evidence>
<feature type="transmembrane region" description="Helical" evidence="3">
    <location>
        <begin position="218"/>
        <end position="237"/>
    </location>
</feature>
<gene>
    <name evidence="4" type="primary">Ccdc51</name>
    <name evidence="4" type="ORF">g.400</name>
</gene>
<dbReference type="AlphaFoldDB" id="A0A6G1SAG4"/>
<evidence type="ECO:0000256" key="2">
    <source>
        <dbReference type="SAM" id="MobiDB-lite"/>
    </source>
</evidence>
<dbReference type="PANTHER" id="PTHR28624">
    <property type="entry name" value="COILED-COIL DOMAIN-CONTAINING PROTEIN 51"/>
    <property type="match status" value="1"/>
</dbReference>
<keyword evidence="1" id="KW-0175">Coiled coil</keyword>
<dbReference type="EMBL" id="GGYP01002171">
    <property type="protein sequence ID" value="MDE46942.1"/>
    <property type="molecule type" value="Transcribed_RNA"/>
</dbReference>
<keyword evidence="3" id="KW-0812">Transmembrane</keyword>
<evidence type="ECO:0000256" key="3">
    <source>
        <dbReference type="SAM" id="Phobius"/>
    </source>
</evidence>
<proteinExistence type="predicted"/>
<protein>
    <submittedName>
        <fullName evidence="4">Coiled-coil domain-containing protein 51</fullName>
    </submittedName>
</protein>